<dbReference type="HOGENOM" id="CLU_909179_0_0_1"/>
<dbReference type="Proteomes" id="UP000024837">
    <property type="component" value="Unassembled WGS sequence"/>
</dbReference>
<sequence length="281" mass="32606">MCFFNRFRFQCGHQQYAIFHLCAAARDPRSRAAYPACRPSKRNHPNFRKWDMLGPCESCLRRQYAHHRTGLWNAGIGVPGDSRACRPHNPHYTHPDVYPPYYQYRNDNHSYRYPHQQPSWGRDQSHYPEYNCYPEYHGYNGYDGCYECYDDEDDNDSYYYNSPRDTCYRRADAPVPSINPDECDEPECMTISTPKTASRRLYDSGYGRPHRGSGGSREGAVYMYADGSKQPHLSCWDASADEGVDTGGLRMIEGPGRYDDAENVYLRRGGVRMEPEVEFVD</sequence>
<evidence type="ECO:0000313" key="2">
    <source>
        <dbReference type="Proteomes" id="UP000024837"/>
    </source>
</evidence>
<proteinExistence type="predicted"/>
<dbReference type="AlphaFoldDB" id="W7HZ21"/>
<accession>W7HZ21</accession>
<reference evidence="1 2" key="1">
    <citation type="submission" date="2013-05" db="EMBL/GenBank/DDBJ databases">
        <title>Drechslerella stenobrocha genome reveals carnivorous origination and mechanical trapping mechanism of predatory fungi.</title>
        <authorList>
            <person name="Liu X."/>
            <person name="Zhang W."/>
            <person name="Liu K."/>
        </authorList>
    </citation>
    <scope>NUCLEOTIDE SEQUENCE [LARGE SCALE GENOMIC DNA]</scope>
    <source>
        <strain evidence="1 2">248</strain>
    </source>
</reference>
<dbReference type="EMBL" id="KI966430">
    <property type="protein sequence ID" value="EWC45193.1"/>
    <property type="molecule type" value="Genomic_DNA"/>
</dbReference>
<organism evidence="1 2">
    <name type="scientific">Drechslerella stenobrocha 248</name>
    <dbReference type="NCBI Taxonomy" id="1043628"/>
    <lineage>
        <taxon>Eukaryota</taxon>
        <taxon>Fungi</taxon>
        <taxon>Dikarya</taxon>
        <taxon>Ascomycota</taxon>
        <taxon>Pezizomycotina</taxon>
        <taxon>Orbiliomycetes</taxon>
        <taxon>Orbiliales</taxon>
        <taxon>Orbiliaceae</taxon>
        <taxon>Drechslerella</taxon>
    </lineage>
</organism>
<gene>
    <name evidence="1" type="ORF">DRE_06081</name>
</gene>
<evidence type="ECO:0000313" key="1">
    <source>
        <dbReference type="EMBL" id="EWC45193.1"/>
    </source>
</evidence>
<dbReference type="OrthoDB" id="5413944at2759"/>
<protein>
    <submittedName>
        <fullName evidence="1">Uncharacterized protein</fullName>
    </submittedName>
</protein>
<keyword evidence="2" id="KW-1185">Reference proteome</keyword>
<name>W7HZ21_9PEZI</name>